<feature type="region of interest" description="Disordered" evidence="1">
    <location>
        <begin position="873"/>
        <end position="896"/>
    </location>
</feature>
<accession>A0ABN7AWF4</accession>
<feature type="compositionally biased region" description="Low complexity" evidence="1">
    <location>
        <begin position="1002"/>
        <end position="1014"/>
    </location>
</feature>
<reference evidence="2 3" key="1">
    <citation type="submission" date="2023-09" db="EMBL/GenBank/DDBJ databases">
        <title>Nesidiocoris tenuis whole genome shotgun sequence.</title>
        <authorList>
            <person name="Shibata T."/>
            <person name="Shimoda M."/>
            <person name="Kobayashi T."/>
            <person name="Uehara T."/>
        </authorList>
    </citation>
    <scope>NUCLEOTIDE SEQUENCE [LARGE SCALE GENOMIC DNA]</scope>
    <source>
        <strain evidence="2 3">Japan</strain>
    </source>
</reference>
<protein>
    <submittedName>
        <fullName evidence="2">Uncharacterized protein</fullName>
    </submittedName>
</protein>
<evidence type="ECO:0000256" key="1">
    <source>
        <dbReference type="SAM" id="MobiDB-lite"/>
    </source>
</evidence>
<feature type="compositionally biased region" description="Basic and acidic residues" evidence="1">
    <location>
        <begin position="815"/>
        <end position="839"/>
    </location>
</feature>
<proteinExistence type="predicted"/>
<feature type="region of interest" description="Disordered" evidence="1">
    <location>
        <begin position="113"/>
        <end position="549"/>
    </location>
</feature>
<dbReference type="InterPro" id="IPR013240">
    <property type="entry name" value="DNA-dir_RNA_pol1_su_RPA34"/>
</dbReference>
<feature type="compositionally biased region" description="Basic and acidic residues" evidence="1">
    <location>
        <begin position="191"/>
        <end position="211"/>
    </location>
</feature>
<feature type="compositionally biased region" description="Basic and acidic residues" evidence="1">
    <location>
        <begin position="1091"/>
        <end position="1105"/>
    </location>
</feature>
<name>A0ABN7AWF4_9HEMI</name>
<dbReference type="EMBL" id="AP028915">
    <property type="protein sequence ID" value="BES96515.1"/>
    <property type="molecule type" value="Genomic_DNA"/>
</dbReference>
<feature type="compositionally biased region" description="Basic and acidic residues" evidence="1">
    <location>
        <begin position="303"/>
        <end position="321"/>
    </location>
</feature>
<feature type="compositionally biased region" description="Basic and acidic residues" evidence="1">
    <location>
        <begin position="337"/>
        <end position="372"/>
    </location>
</feature>
<gene>
    <name evidence="2" type="ORF">NTJ_09326</name>
</gene>
<keyword evidence="3" id="KW-1185">Reference proteome</keyword>
<evidence type="ECO:0000313" key="3">
    <source>
        <dbReference type="Proteomes" id="UP001307889"/>
    </source>
</evidence>
<feature type="region of interest" description="Disordered" evidence="1">
    <location>
        <begin position="797"/>
        <end position="853"/>
    </location>
</feature>
<feature type="compositionally biased region" description="Acidic residues" evidence="1">
    <location>
        <begin position="260"/>
        <end position="269"/>
    </location>
</feature>
<feature type="compositionally biased region" description="Polar residues" evidence="1">
    <location>
        <begin position="383"/>
        <end position="394"/>
    </location>
</feature>
<organism evidence="2 3">
    <name type="scientific">Nesidiocoris tenuis</name>
    <dbReference type="NCBI Taxonomy" id="355587"/>
    <lineage>
        <taxon>Eukaryota</taxon>
        <taxon>Metazoa</taxon>
        <taxon>Ecdysozoa</taxon>
        <taxon>Arthropoda</taxon>
        <taxon>Hexapoda</taxon>
        <taxon>Insecta</taxon>
        <taxon>Pterygota</taxon>
        <taxon>Neoptera</taxon>
        <taxon>Paraneoptera</taxon>
        <taxon>Hemiptera</taxon>
        <taxon>Heteroptera</taxon>
        <taxon>Panheteroptera</taxon>
        <taxon>Cimicomorpha</taxon>
        <taxon>Miridae</taxon>
        <taxon>Dicyphina</taxon>
        <taxon>Nesidiocoris</taxon>
    </lineage>
</organism>
<feature type="region of interest" description="Disordered" evidence="1">
    <location>
        <begin position="1070"/>
        <end position="1105"/>
    </location>
</feature>
<dbReference type="Proteomes" id="UP001307889">
    <property type="component" value="Chromosome 7"/>
</dbReference>
<feature type="region of interest" description="Disordered" evidence="1">
    <location>
        <begin position="945"/>
        <end position="1033"/>
    </location>
</feature>
<feature type="region of interest" description="Disordered" evidence="1">
    <location>
        <begin position="1121"/>
        <end position="1161"/>
    </location>
</feature>
<feature type="compositionally biased region" description="Polar residues" evidence="1">
    <location>
        <begin position="132"/>
        <end position="158"/>
    </location>
</feature>
<evidence type="ECO:0000313" key="2">
    <source>
        <dbReference type="EMBL" id="BES96515.1"/>
    </source>
</evidence>
<dbReference type="Pfam" id="PF08208">
    <property type="entry name" value="RNA_polI_A34"/>
    <property type="match status" value="1"/>
</dbReference>
<feature type="compositionally biased region" description="Basic and acidic residues" evidence="1">
    <location>
        <begin position="160"/>
        <end position="180"/>
    </location>
</feature>
<feature type="compositionally biased region" description="Basic and acidic residues" evidence="1">
    <location>
        <begin position="884"/>
        <end position="896"/>
    </location>
</feature>
<feature type="compositionally biased region" description="Basic and acidic residues" evidence="1">
    <location>
        <begin position="218"/>
        <end position="237"/>
    </location>
</feature>
<sequence length="1161" mass="129215">MPRDIGGFPVPNSIVACLGEKRAADIFAFNDFLDEKFDLSRFRFNLLEEFMKILDLKVTYPIFKKYFSSEQGRELQDGEVIRLLCSQGQNNLAEDITWLKRVFTPKGNQSYVTPSHLVRKKEPVSGKVGSTDEPSTSAKASPKPTTSARKPAKSTQSLIPEKKNLSLILSERRSNPDRKCKPAKSTQSLIPEKKNLSLILSERRSNPDRKVKLISPHQKTEKDKLPVGSSKSKDKVVPSRTRRKDLEMQKKLQITSAEFVDGDSSDEDIIPSTQATGAQSPAIHETPNVQKKFVKAKIGNSSDNKDSETLDDELAKVKNEKSPSSQRDGCKQLKPADLNKRSDPRNSSDKNERTKAADSSDESKSSDSDGDLRASNAPDKVPSRTTNERLSPTKISPIKPNSIENEPKLPRPRNHSISDDSDSGESDDGCRGITQNAQDVTALACSPKPTGKRPSCVLGELNDPPGEENGSQIVGSRKRKASDTSIQLPKSKEPKMSFPAADDAKKMSGTSDSESDSDESDSAHREAPTKLPEANCSVGSKIETNADTPIGEMAASTKKVQPFDSTRLPGDLDASFPGNDISVIRQCSTPPTAVSKGSKNAKTKQPLTPVNQRSILEFAKPTPPTRVPADDEYAEMKDHYIRLGFTDLNDDFDFESNLATFAEDLLDDDSEVYLLQCPEEVDGSTFLGQRLEIDTRETKITTLKDGKSYETNCDAYDPNRISNMIFPSRRMKRFSFSVVPILGKITVSEAVPVPKVPDFDVTPSTPVPFPTNLKARNSLASSCSSVISDTSSQSSFRLVSKKPKVPSGEAVTVKTPDKSSCKEEDSQKILSDSDRELGSKKKKKKKDKDKKLDACVDPTAVALPILTQPFPEQDVLKKKKKKKDVSFDDDAHQVGDAETDIKQQQLIDKVALILDADQGFGKKKKKRKQEQTKEELTVDLISMAIDTEAEEKSKKKKKKKHLEEVEEEPPVIQETTPVNTELEEIVKKKKKKKKHQEEEQEGPVTVEEPVVPDQLHSEADPTVHKKKKKKEKHMQLKAEISEDIVAVNSHKTPSADIRDDKEQLLIDRVFSNLEPESEEVPSKKKKKKKHQEVVPDEIHEPLDEKKQLLIDRVLETLETDLEVPKKKKKKKKHQEELSEDVPAEVPLKTKKSKKVKTESQF</sequence>
<dbReference type="PROSITE" id="PS51257">
    <property type="entry name" value="PROKAR_LIPOPROTEIN"/>
    <property type="match status" value="1"/>
</dbReference>